<feature type="domain" description="DSBA-like thioredoxin" evidence="2">
    <location>
        <begin position="12"/>
        <end position="222"/>
    </location>
</feature>
<name>A0ABV7WJ44_9MICO</name>
<dbReference type="Proteomes" id="UP001595685">
    <property type="component" value="Unassembled WGS sequence"/>
</dbReference>
<dbReference type="InterPro" id="IPR036249">
    <property type="entry name" value="Thioredoxin-like_sf"/>
</dbReference>
<protein>
    <submittedName>
        <fullName evidence="3">DsbA family protein</fullName>
    </submittedName>
</protein>
<gene>
    <name evidence="3" type="ORF">ACFOLH_11980</name>
</gene>
<comment type="caution">
    <text evidence="3">The sequence shown here is derived from an EMBL/GenBank/DDBJ whole genome shotgun (WGS) entry which is preliminary data.</text>
</comment>
<evidence type="ECO:0000313" key="4">
    <source>
        <dbReference type="Proteomes" id="UP001595685"/>
    </source>
</evidence>
<keyword evidence="4" id="KW-1185">Reference proteome</keyword>
<organism evidence="3 4">
    <name type="scientific">Aquipuribacter hungaricus</name>
    <dbReference type="NCBI Taxonomy" id="545624"/>
    <lineage>
        <taxon>Bacteria</taxon>
        <taxon>Bacillati</taxon>
        <taxon>Actinomycetota</taxon>
        <taxon>Actinomycetes</taxon>
        <taxon>Micrococcales</taxon>
        <taxon>Intrasporangiaceae</taxon>
        <taxon>Aquipuribacter</taxon>
    </lineage>
</organism>
<dbReference type="EMBL" id="JBHRWW010000007">
    <property type="protein sequence ID" value="MFC3689061.1"/>
    <property type="molecule type" value="Genomic_DNA"/>
</dbReference>
<reference evidence="4" key="1">
    <citation type="journal article" date="2019" name="Int. J. Syst. Evol. Microbiol.">
        <title>The Global Catalogue of Microorganisms (GCM) 10K type strain sequencing project: providing services to taxonomists for standard genome sequencing and annotation.</title>
        <authorList>
            <consortium name="The Broad Institute Genomics Platform"/>
            <consortium name="The Broad Institute Genome Sequencing Center for Infectious Disease"/>
            <person name="Wu L."/>
            <person name="Ma J."/>
        </authorList>
    </citation>
    <scope>NUCLEOTIDE SEQUENCE [LARGE SCALE GENOMIC DNA]</scope>
    <source>
        <strain evidence="4">NCAIM B.02333</strain>
    </source>
</reference>
<feature type="compositionally biased region" description="Low complexity" evidence="1">
    <location>
        <begin position="244"/>
        <end position="257"/>
    </location>
</feature>
<evidence type="ECO:0000256" key="1">
    <source>
        <dbReference type="SAM" id="MobiDB-lite"/>
    </source>
</evidence>
<proteinExistence type="predicted"/>
<dbReference type="InterPro" id="IPR001853">
    <property type="entry name" value="DSBA-like_thioredoxin_dom"/>
</dbReference>
<accession>A0ABV7WJ44</accession>
<evidence type="ECO:0000313" key="3">
    <source>
        <dbReference type="EMBL" id="MFC3689061.1"/>
    </source>
</evidence>
<sequence>MSDTTSRPEPLTVEVWSDVVCPWCYIGKRRLEAAVEQTGVDVRLVWRSFQLDPSAPRPGEPGHGEDVASHLGQKYGGGREAGLQMNARVSEVAAGDGLEFHLERAVRGSTADAHRLVHLAATLDADGSQGLQDRVKERFLRAYFTEGQDVSDHAVLRQLATSAGLPDQQVDDVLSSAAYARDVTADQAQAAAYGATGVPFTVVDGRYGVSGAQPVEVFAEALRRAAADRVPTLVTVGAAPIAGATGTATDGTGEACGPDGCAVPQQ</sequence>
<dbReference type="RefSeq" id="WP_340293804.1">
    <property type="nucleotide sequence ID" value="NZ_JBBEOI010000123.1"/>
</dbReference>
<dbReference type="CDD" id="cd03024">
    <property type="entry name" value="DsbA_FrnE"/>
    <property type="match status" value="1"/>
</dbReference>
<dbReference type="PANTHER" id="PTHR13887">
    <property type="entry name" value="GLUTATHIONE S-TRANSFERASE KAPPA"/>
    <property type="match status" value="1"/>
</dbReference>
<dbReference type="Pfam" id="PF01323">
    <property type="entry name" value="DSBA"/>
    <property type="match status" value="1"/>
</dbReference>
<dbReference type="PANTHER" id="PTHR13887:SF41">
    <property type="entry name" value="THIOREDOXIN SUPERFAMILY PROTEIN"/>
    <property type="match status" value="1"/>
</dbReference>
<feature type="region of interest" description="Disordered" evidence="1">
    <location>
        <begin position="244"/>
        <end position="266"/>
    </location>
</feature>
<evidence type="ECO:0000259" key="2">
    <source>
        <dbReference type="Pfam" id="PF01323"/>
    </source>
</evidence>
<dbReference type="SUPFAM" id="SSF52833">
    <property type="entry name" value="Thioredoxin-like"/>
    <property type="match status" value="1"/>
</dbReference>
<dbReference type="Gene3D" id="3.40.30.10">
    <property type="entry name" value="Glutaredoxin"/>
    <property type="match status" value="1"/>
</dbReference>